<organism evidence="5 6">
    <name type="scientific">Ferrimonas balearica (strain DSM 9799 / CCM 4581 / KCTC 23876 / PAT)</name>
    <dbReference type="NCBI Taxonomy" id="550540"/>
    <lineage>
        <taxon>Bacteria</taxon>
        <taxon>Pseudomonadati</taxon>
        <taxon>Pseudomonadota</taxon>
        <taxon>Gammaproteobacteria</taxon>
        <taxon>Alteromonadales</taxon>
        <taxon>Ferrimonadaceae</taxon>
        <taxon>Ferrimonas</taxon>
    </lineage>
</organism>
<reference evidence="5 6" key="1">
    <citation type="journal article" date="2010" name="Stand. Genomic Sci.">
        <title>Complete genome sequence of Ferrimonas balearica type strain (PAT).</title>
        <authorList>
            <person name="Nolan M."/>
            <person name="Sikorski J."/>
            <person name="Davenport K."/>
            <person name="Lucas S."/>
            <person name="Glavina Del Rio T."/>
            <person name="Tice H."/>
            <person name="Cheng J."/>
            <person name="Goodwin L."/>
            <person name="Pitluck S."/>
            <person name="Liolios K."/>
            <person name="Ivanova N."/>
            <person name="Mavromatis K."/>
            <person name="Ovchinnikova G."/>
            <person name="Pati A."/>
            <person name="Chen A."/>
            <person name="Palaniappan K."/>
            <person name="Land M."/>
            <person name="Hauser L."/>
            <person name="Chang Y."/>
            <person name="Jeffries C."/>
            <person name="Tapia R."/>
            <person name="Brettin T."/>
            <person name="Detter J."/>
            <person name="Han C."/>
            <person name="Yasawong M."/>
            <person name="Rohde M."/>
            <person name="Tindall B."/>
            <person name="Goker M."/>
            <person name="Woyke T."/>
            <person name="Bristow J."/>
            <person name="Eisen J."/>
            <person name="Markowitz V."/>
            <person name="Hugenholtz P."/>
            <person name="Kyrpides N."/>
            <person name="Klenk H."/>
            <person name="Lapidus A."/>
        </authorList>
    </citation>
    <scope>NUCLEOTIDE SEQUENCE [LARGE SCALE GENOMIC DNA]</scope>
    <source>
        <strain evidence="6">DSM 9799 / CCM 4581 / KCTC 23876 / PAT</strain>
    </source>
</reference>
<dbReference type="GO" id="GO:0046820">
    <property type="term" value="F:4-amino-4-deoxychorismate synthase activity"/>
    <property type="evidence" value="ECO:0007669"/>
    <property type="project" value="UniProtKB-EC"/>
</dbReference>
<evidence type="ECO:0000256" key="1">
    <source>
        <dbReference type="ARBA" id="ARBA00013139"/>
    </source>
</evidence>
<sequence length="483" mass="53740">MGREGLCVTLPTNSCNHNSAMPQYFRRPLALPADPIALFEHLAHQSWAMLLDSAINDLASAHPDARFDILVADPIATVITRGGETEVRQGDNVNRYQEDPLEVLEITRNAVLGPAISGPEDLPFIGGALGHFSYDLGRRFERLPEQAEDDIGLAEMAVGIFDWALVIEQGHYQVELVVLGDETQWQERYQWLVEQLSQAPRQAGFSLKSDWRNQLSVAQYRDRFERVQAYLASGDCYQINLTQRFSADYGGNEWEAYKRLRQHNNAPFSAFIRLPDAVLLSVSPERFLQLQGAQVQTKPIKGTRPRFDDPARDAQSALELQQAEKDRAENLMIVDLLRNDLGRHAAPGSVRVPSLFAIESFPAVHHLVSTVTATLADDASPLDLLRGAFPGGSITGAPKIRAMEIIEELEPHRRSLYCGSIGYLSQHGRMDTSITIRSLVAKDGRLHCWAGGGIVADSDCDSEYQESFDKVSRILPLLNQDKG</sequence>
<dbReference type="InterPro" id="IPR015890">
    <property type="entry name" value="Chorismate_C"/>
</dbReference>
<dbReference type="Proteomes" id="UP000006683">
    <property type="component" value="Chromosome"/>
</dbReference>
<dbReference type="NCBIfam" id="TIGR00553">
    <property type="entry name" value="pabB"/>
    <property type="match status" value="1"/>
</dbReference>
<dbReference type="EMBL" id="CP002209">
    <property type="protein sequence ID" value="ADN75955.1"/>
    <property type="molecule type" value="Genomic_DNA"/>
</dbReference>
<dbReference type="InterPro" id="IPR005801">
    <property type="entry name" value="ADC_synthase"/>
</dbReference>
<evidence type="ECO:0000259" key="4">
    <source>
        <dbReference type="Pfam" id="PF04715"/>
    </source>
</evidence>
<evidence type="ECO:0000259" key="3">
    <source>
        <dbReference type="Pfam" id="PF00425"/>
    </source>
</evidence>
<dbReference type="InterPro" id="IPR019999">
    <property type="entry name" value="Anth_synth_I-like"/>
</dbReference>
<dbReference type="EC" id="2.6.1.85" evidence="1"/>
<dbReference type="GO" id="GO:0000162">
    <property type="term" value="P:L-tryptophan biosynthetic process"/>
    <property type="evidence" value="ECO:0007669"/>
    <property type="project" value="TreeGrafter"/>
</dbReference>
<evidence type="ECO:0000313" key="6">
    <source>
        <dbReference type="Proteomes" id="UP000006683"/>
    </source>
</evidence>
<feature type="domain" description="Anthranilate synthase component I N-terminal" evidence="4">
    <location>
        <begin position="34"/>
        <end position="169"/>
    </location>
</feature>
<keyword evidence="2 5" id="KW-0808">Transferase</keyword>
<dbReference type="Pfam" id="PF04715">
    <property type="entry name" value="Anth_synt_I_N"/>
    <property type="match status" value="1"/>
</dbReference>
<dbReference type="GO" id="GO:0009396">
    <property type="term" value="P:folic acid-containing compound biosynthetic process"/>
    <property type="evidence" value="ECO:0007669"/>
    <property type="project" value="InterPro"/>
</dbReference>
<evidence type="ECO:0000313" key="5">
    <source>
        <dbReference type="EMBL" id="ADN75955.1"/>
    </source>
</evidence>
<dbReference type="KEGG" id="fbl:Fbal_1752"/>
<dbReference type="HOGENOM" id="CLU_006493_7_2_6"/>
<keyword evidence="5" id="KW-0032">Aminotransferase</keyword>
<dbReference type="InterPro" id="IPR006805">
    <property type="entry name" value="Anth_synth_I_N"/>
</dbReference>
<protein>
    <recommendedName>
        <fullName evidence="1">aminodeoxychorismate synthase</fullName>
        <ecNumber evidence="1">2.6.1.85</ecNumber>
    </recommendedName>
</protein>
<dbReference type="Gene3D" id="3.60.120.10">
    <property type="entry name" value="Anthranilate synthase"/>
    <property type="match status" value="1"/>
</dbReference>
<dbReference type="Pfam" id="PF00425">
    <property type="entry name" value="Chorismate_bind"/>
    <property type="match status" value="1"/>
</dbReference>
<dbReference type="PRINTS" id="PR00095">
    <property type="entry name" value="ANTSNTHASEI"/>
</dbReference>
<dbReference type="PANTHER" id="PTHR11236">
    <property type="entry name" value="AMINOBENZOATE/ANTHRANILATE SYNTHASE"/>
    <property type="match status" value="1"/>
</dbReference>
<evidence type="ECO:0000256" key="2">
    <source>
        <dbReference type="ARBA" id="ARBA00022679"/>
    </source>
</evidence>
<proteinExistence type="predicted"/>
<dbReference type="AlphaFoldDB" id="E1SS00"/>
<name>E1SS00_FERBD</name>
<dbReference type="STRING" id="550540.Fbal_1752"/>
<keyword evidence="6" id="KW-1185">Reference proteome</keyword>
<dbReference type="PANTHER" id="PTHR11236:SF50">
    <property type="entry name" value="AMINODEOXYCHORISMATE SYNTHASE COMPONENT 1"/>
    <property type="match status" value="1"/>
</dbReference>
<dbReference type="SUPFAM" id="SSF56322">
    <property type="entry name" value="ADC synthase"/>
    <property type="match status" value="1"/>
</dbReference>
<dbReference type="InterPro" id="IPR005802">
    <property type="entry name" value="ADC_synth_comp_1"/>
</dbReference>
<dbReference type="eggNOG" id="COG0147">
    <property type="taxonomic scope" value="Bacteria"/>
</dbReference>
<accession>E1SS00</accession>
<gene>
    <name evidence="5" type="ordered locus">Fbal_1752</name>
</gene>
<feature type="domain" description="Chorismate-utilising enzyme C-terminal" evidence="3">
    <location>
        <begin position="218"/>
        <end position="470"/>
    </location>
</feature>